<dbReference type="GeneID" id="90541386"/>
<dbReference type="RefSeq" id="XP_065329718.1">
    <property type="nucleotide sequence ID" value="XM_065473646.1"/>
</dbReference>
<name>A0AAX4JC80_9MICR</name>
<dbReference type="GO" id="GO:0000159">
    <property type="term" value="C:protein phosphatase type 2A complex"/>
    <property type="evidence" value="ECO:0007669"/>
    <property type="project" value="InterPro"/>
</dbReference>
<dbReference type="AlphaFoldDB" id="A0AAX4JC80"/>
<dbReference type="InterPro" id="IPR036322">
    <property type="entry name" value="WD40_repeat_dom_sf"/>
</dbReference>
<sequence length="360" mass="41517">MWINKNKFIIDQSKNKSKSEISNLLYKNNLYVGTESGSIICYSNYKIYDSIYFKHKFDYLESCDINAKITAFDFMETGGITNLNIVSNERDVKIYEVRNDLSTLDNINNIKTDKYNHNLIREFNNIHGYMCNSISLNNDNQYFISSDYLTVNLWRPDKLEGCFTLIDIKPLKHTDLVYVINTSKFSEHLNTVFGYSTTNGEIILNDLRESTKSTKILTLSTNDLEIRDGAFKPISDFSFINENLIISRSLNNVTLTDIRNPSSNVYKITISETINENPSMLNSDAIYEKFKISENGKCAFTGTFGNKVYCIDLLTGKKEEIILDVKHRSVELNKTRHVAANKNGFFVSYGNNIYEYEEKF</sequence>
<evidence type="ECO:0000313" key="4">
    <source>
        <dbReference type="Proteomes" id="UP001334084"/>
    </source>
</evidence>
<dbReference type="Proteomes" id="UP001334084">
    <property type="component" value="Chromosome 5"/>
</dbReference>
<keyword evidence="4" id="KW-1185">Reference proteome</keyword>
<dbReference type="InterPro" id="IPR000009">
    <property type="entry name" value="PP2A_PR55"/>
</dbReference>
<dbReference type="PANTHER" id="PTHR11871">
    <property type="entry name" value="PROTEIN PHOSPHATASE PP2A REGULATORY SUBUNIT B"/>
    <property type="match status" value="1"/>
</dbReference>
<dbReference type="EMBL" id="CP142730">
    <property type="protein sequence ID" value="WUR03573.1"/>
    <property type="molecule type" value="Genomic_DNA"/>
</dbReference>
<dbReference type="GO" id="GO:0019888">
    <property type="term" value="F:protein phosphatase regulator activity"/>
    <property type="evidence" value="ECO:0007669"/>
    <property type="project" value="InterPro"/>
</dbReference>
<protein>
    <submittedName>
        <fullName evidence="3">Serine/threonine-protein phosphatase 2A 55 kDa regulatory subunit B (CDC55)</fullName>
    </submittedName>
</protein>
<keyword evidence="2" id="KW-0677">Repeat</keyword>
<keyword evidence="1" id="KW-0853">WD repeat</keyword>
<dbReference type="SUPFAM" id="SSF50978">
    <property type="entry name" value="WD40 repeat-like"/>
    <property type="match status" value="1"/>
</dbReference>
<dbReference type="InterPro" id="IPR015943">
    <property type="entry name" value="WD40/YVTN_repeat-like_dom_sf"/>
</dbReference>
<evidence type="ECO:0000256" key="1">
    <source>
        <dbReference type="ARBA" id="ARBA00022574"/>
    </source>
</evidence>
<accession>A0AAX4JC80</accession>
<dbReference type="PIRSF" id="PIRSF037309">
    <property type="entry name" value="PP2A_PR55"/>
    <property type="match status" value="1"/>
</dbReference>
<evidence type="ECO:0000313" key="3">
    <source>
        <dbReference type="EMBL" id="WUR03573.1"/>
    </source>
</evidence>
<dbReference type="Gene3D" id="2.130.10.10">
    <property type="entry name" value="YVTN repeat-like/Quinoprotein amine dehydrogenase"/>
    <property type="match status" value="1"/>
</dbReference>
<reference evidence="3" key="1">
    <citation type="journal article" date="2024" name="BMC Genomics">
        <title>Functional annotation of a divergent genome using sequence and structure-based similarity.</title>
        <authorList>
            <person name="Svedberg D."/>
            <person name="Winiger R.R."/>
            <person name="Berg A."/>
            <person name="Sharma H."/>
            <person name="Tellgren-Roth C."/>
            <person name="Debrunner-Vossbrinck B.A."/>
            <person name="Vossbrinck C.R."/>
            <person name="Barandun J."/>
        </authorList>
    </citation>
    <scope>NUCLEOTIDE SEQUENCE</scope>
    <source>
        <strain evidence="3">Illinois isolate</strain>
    </source>
</reference>
<gene>
    <name evidence="3" type="ORF">VNE69_05162</name>
</gene>
<proteinExistence type="predicted"/>
<dbReference type="KEGG" id="vnx:VNE69_05162"/>
<evidence type="ECO:0000256" key="2">
    <source>
        <dbReference type="ARBA" id="ARBA00022737"/>
    </source>
</evidence>
<organism evidence="3 4">
    <name type="scientific">Vairimorpha necatrix</name>
    <dbReference type="NCBI Taxonomy" id="6039"/>
    <lineage>
        <taxon>Eukaryota</taxon>
        <taxon>Fungi</taxon>
        <taxon>Fungi incertae sedis</taxon>
        <taxon>Microsporidia</taxon>
        <taxon>Nosematidae</taxon>
        <taxon>Vairimorpha</taxon>
    </lineage>
</organism>